<feature type="transmembrane region" description="Helical" evidence="1">
    <location>
        <begin position="50"/>
        <end position="67"/>
    </location>
</feature>
<proteinExistence type="predicted"/>
<evidence type="ECO:0000256" key="1">
    <source>
        <dbReference type="SAM" id="Phobius"/>
    </source>
</evidence>
<feature type="transmembrane region" description="Helical" evidence="1">
    <location>
        <begin position="125"/>
        <end position="149"/>
    </location>
</feature>
<evidence type="ECO:0008006" key="4">
    <source>
        <dbReference type="Google" id="ProtNLM"/>
    </source>
</evidence>
<protein>
    <recommendedName>
        <fullName evidence="4">VUT family protein</fullName>
    </recommendedName>
</protein>
<name>A0A0D6MK62_9PROT</name>
<dbReference type="OrthoDB" id="9155154at2"/>
<dbReference type="STRING" id="1231623.Tasa_010_215"/>
<feature type="transmembrane region" description="Helical" evidence="1">
    <location>
        <begin position="155"/>
        <end position="176"/>
    </location>
</feature>
<dbReference type="RefSeq" id="WP_048847802.1">
    <property type="nucleotide sequence ID" value="NZ_BALE01000010.1"/>
</dbReference>
<dbReference type="AlphaFoldDB" id="A0A0D6MK62"/>
<feature type="transmembrane region" description="Helical" evidence="1">
    <location>
        <begin position="12"/>
        <end position="30"/>
    </location>
</feature>
<dbReference type="InterPro" id="IPR003744">
    <property type="entry name" value="YhhQ"/>
</dbReference>
<evidence type="ECO:0000313" key="3">
    <source>
        <dbReference type="Proteomes" id="UP000032679"/>
    </source>
</evidence>
<accession>A0A0D6MK62</accession>
<dbReference type="Proteomes" id="UP000032679">
    <property type="component" value="Unassembled WGS sequence"/>
</dbReference>
<feature type="transmembrane region" description="Helical" evidence="1">
    <location>
        <begin position="74"/>
        <end position="93"/>
    </location>
</feature>
<keyword evidence="3" id="KW-1185">Reference proteome</keyword>
<keyword evidence="1" id="KW-0812">Transmembrane</keyword>
<organism evidence="2 3">
    <name type="scientific">Tanticharoenia sakaeratensis NBRC 103193</name>
    <dbReference type="NCBI Taxonomy" id="1231623"/>
    <lineage>
        <taxon>Bacteria</taxon>
        <taxon>Pseudomonadati</taxon>
        <taxon>Pseudomonadota</taxon>
        <taxon>Alphaproteobacteria</taxon>
        <taxon>Acetobacterales</taxon>
        <taxon>Acetobacteraceae</taxon>
        <taxon>Tanticharoenia</taxon>
    </lineage>
</organism>
<keyword evidence="1" id="KW-1133">Transmembrane helix</keyword>
<dbReference type="EMBL" id="BALE01000010">
    <property type="protein sequence ID" value="GAN53668.1"/>
    <property type="molecule type" value="Genomic_DNA"/>
</dbReference>
<gene>
    <name evidence="2" type="ORF">Tasa_010_215</name>
</gene>
<dbReference type="Pfam" id="PF02592">
    <property type="entry name" value="Vut_1"/>
    <property type="match status" value="1"/>
</dbReference>
<keyword evidence="1" id="KW-0472">Membrane</keyword>
<comment type="caution">
    <text evidence="2">The sequence shown here is derived from an EMBL/GenBank/DDBJ whole genome shotgun (WGS) entry which is preliminary data.</text>
</comment>
<feature type="transmembrane region" description="Helical" evidence="1">
    <location>
        <begin position="99"/>
        <end position="118"/>
    </location>
</feature>
<reference evidence="2 3" key="1">
    <citation type="submission" date="2012-10" db="EMBL/GenBank/DDBJ databases">
        <title>Genome sequencing of Tanticharoenia sakaeratensis NBRC 103193.</title>
        <authorList>
            <person name="Azuma Y."/>
            <person name="Hadano H."/>
            <person name="Hirakawa H."/>
            <person name="Matsushita K."/>
        </authorList>
    </citation>
    <scope>NUCLEOTIDE SEQUENCE [LARGE SCALE GENOMIC DNA]</scope>
    <source>
        <strain evidence="2 3">NBRC 103193</strain>
    </source>
</reference>
<sequence>MTGPQTRRRVEGMVLFAAYAACVPFANWLIGHVGTMCIPHGPCVLPVAPGLMAPSGVVAASLALILRDLVQRRLGLAWSAVAVGVGAALSAIFAPPALILASTLAFAVSETLDLAVYTPLQRRGLVIAALASSLAGLVADSLVFLTLAFGNLDLLAGQVVGKFWVVLATLPALAAVQARDRRLGLSTDPS</sequence>
<evidence type="ECO:0000313" key="2">
    <source>
        <dbReference type="EMBL" id="GAN53668.1"/>
    </source>
</evidence>